<dbReference type="OrthoDB" id="342399at2"/>
<evidence type="ECO:0000313" key="4">
    <source>
        <dbReference type="EMBL" id="GBF51401.1"/>
    </source>
</evidence>
<reference evidence="4 5" key="1">
    <citation type="submission" date="2018-02" db="EMBL/GenBank/DDBJ databases">
        <title>Novel Leptospira species isolated from soil and water in Japan.</title>
        <authorList>
            <person name="Nakao R."/>
            <person name="Masuzawa T."/>
        </authorList>
    </citation>
    <scope>NUCLEOTIDE SEQUENCE [LARGE SCALE GENOMIC DNA]</scope>
    <source>
        <strain evidence="4 5">YH101</strain>
    </source>
</reference>
<evidence type="ECO:0000256" key="1">
    <source>
        <dbReference type="ARBA" id="ARBA00022553"/>
    </source>
</evidence>
<dbReference type="InterPro" id="IPR011006">
    <property type="entry name" value="CheY-like_superfamily"/>
</dbReference>
<dbReference type="InterPro" id="IPR001789">
    <property type="entry name" value="Sig_transdc_resp-reg_receiver"/>
</dbReference>
<dbReference type="SMART" id="SM00448">
    <property type="entry name" value="REC"/>
    <property type="match status" value="1"/>
</dbReference>
<dbReference type="InterPro" id="IPR050595">
    <property type="entry name" value="Bact_response_regulator"/>
</dbReference>
<dbReference type="SUPFAM" id="SSF52172">
    <property type="entry name" value="CheY-like"/>
    <property type="match status" value="1"/>
</dbReference>
<gene>
    <name evidence="4" type="ORF">LPTSP4_29370</name>
</gene>
<protein>
    <submittedName>
        <fullName evidence="4">Response regulator receiver domain protein</fullName>
    </submittedName>
</protein>
<dbReference type="PANTHER" id="PTHR44591">
    <property type="entry name" value="STRESS RESPONSE REGULATOR PROTEIN 1"/>
    <property type="match status" value="1"/>
</dbReference>
<evidence type="ECO:0000256" key="2">
    <source>
        <dbReference type="PROSITE-ProRule" id="PRU00169"/>
    </source>
</evidence>
<dbReference type="Gene3D" id="3.40.50.2300">
    <property type="match status" value="1"/>
</dbReference>
<keyword evidence="5" id="KW-1185">Reference proteome</keyword>
<dbReference type="PROSITE" id="PS50110">
    <property type="entry name" value="RESPONSE_REGULATORY"/>
    <property type="match status" value="1"/>
</dbReference>
<accession>A0A2P2E3F7</accession>
<dbReference type="Proteomes" id="UP000245133">
    <property type="component" value="Unassembled WGS sequence"/>
</dbReference>
<dbReference type="PANTHER" id="PTHR44591:SF3">
    <property type="entry name" value="RESPONSE REGULATORY DOMAIN-CONTAINING PROTEIN"/>
    <property type="match status" value="1"/>
</dbReference>
<dbReference type="EMBL" id="BFBB01000008">
    <property type="protein sequence ID" value="GBF51401.1"/>
    <property type="molecule type" value="Genomic_DNA"/>
</dbReference>
<dbReference type="RefSeq" id="WP_108977742.1">
    <property type="nucleotide sequence ID" value="NZ_BFBB01000008.1"/>
</dbReference>
<dbReference type="AlphaFoldDB" id="A0A2P2E3F7"/>
<keyword evidence="1 2" id="KW-0597">Phosphoprotein</keyword>
<proteinExistence type="predicted"/>
<organism evidence="4 5">
    <name type="scientific">Leptospira ryugenii</name>
    <dbReference type="NCBI Taxonomy" id="1917863"/>
    <lineage>
        <taxon>Bacteria</taxon>
        <taxon>Pseudomonadati</taxon>
        <taxon>Spirochaetota</taxon>
        <taxon>Spirochaetia</taxon>
        <taxon>Leptospirales</taxon>
        <taxon>Leptospiraceae</taxon>
        <taxon>Leptospira</taxon>
    </lineage>
</organism>
<sequence>MKVYQVLLAEDDASNAAIVINFLERYNFLVTHVNNGVSALAKLRGNEFDLFVCDIMMPHMDGLSLLEKAKEYLHHTPTIMLTSAGEKEVILRAVHSGVAAYLLKPVTETTLLEKIFSLLHMTKESLIDKKTLPLQIAFQSNSISEIEMKLSGCPWRKDKGQIYEQFSHFLAGRSTFTELKIIIDSDFFMEGKALPILEDFLGTLAKKTQIRSKNIQIESGVLKRLKPSLKDFECLKDVFII</sequence>
<name>A0A2P2E3F7_9LEPT</name>
<feature type="domain" description="Response regulatory" evidence="3">
    <location>
        <begin position="5"/>
        <end position="119"/>
    </location>
</feature>
<dbReference type="GO" id="GO:0000160">
    <property type="term" value="P:phosphorelay signal transduction system"/>
    <property type="evidence" value="ECO:0007669"/>
    <property type="project" value="InterPro"/>
</dbReference>
<evidence type="ECO:0000313" key="5">
    <source>
        <dbReference type="Proteomes" id="UP000245133"/>
    </source>
</evidence>
<feature type="modified residue" description="4-aspartylphosphate" evidence="2">
    <location>
        <position position="54"/>
    </location>
</feature>
<comment type="caution">
    <text evidence="4">The sequence shown here is derived from an EMBL/GenBank/DDBJ whole genome shotgun (WGS) entry which is preliminary data.</text>
</comment>
<dbReference type="CDD" id="cd00156">
    <property type="entry name" value="REC"/>
    <property type="match status" value="1"/>
</dbReference>
<evidence type="ECO:0000259" key="3">
    <source>
        <dbReference type="PROSITE" id="PS50110"/>
    </source>
</evidence>
<dbReference type="Pfam" id="PF00072">
    <property type="entry name" value="Response_reg"/>
    <property type="match status" value="1"/>
</dbReference>